<evidence type="ECO:0000256" key="9">
    <source>
        <dbReference type="ARBA" id="ARBA00023136"/>
    </source>
</evidence>
<keyword evidence="6" id="KW-0788">Thiol protease</keyword>
<dbReference type="GO" id="GO:0008234">
    <property type="term" value="F:cysteine-type peptidase activity"/>
    <property type="evidence" value="ECO:0007669"/>
    <property type="project" value="UniProtKB-KW"/>
</dbReference>
<keyword evidence="6" id="KW-0645">Protease</keyword>
<evidence type="ECO:0000256" key="6">
    <source>
        <dbReference type="ARBA" id="ARBA00022807"/>
    </source>
</evidence>
<evidence type="ECO:0000256" key="7">
    <source>
        <dbReference type="ARBA" id="ARBA00022840"/>
    </source>
</evidence>
<dbReference type="GO" id="GO:0005886">
    <property type="term" value="C:plasma membrane"/>
    <property type="evidence" value="ECO:0007669"/>
    <property type="project" value="UniProtKB-SubCell"/>
</dbReference>
<evidence type="ECO:0000259" key="13">
    <source>
        <dbReference type="PROSITE" id="PS50990"/>
    </source>
</evidence>
<dbReference type="PROSITE" id="PS50893">
    <property type="entry name" value="ABC_TRANSPORTER_2"/>
    <property type="match status" value="1"/>
</dbReference>
<organism evidence="14 15">
    <name type="scientific">Spiroplasma floricola 23-6</name>
    <dbReference type="NCBI Taxonomy" id="1336749"/>
    <lineage>
        <taxon>Bacteria</taxon>
        <taxon>Bacillati</taxon>
        <taxon>Mycoplasmatota</taxon>
        <taxon>Mollicutes</taxon>
        <taxon>Entomoplasmatales</taxon>
        <taxon>Spiroplasmataceae</taxon>
        <taxon>Spiroplasma</taxon>
    </lineage>
</organism>
<keyword evidence="7" id="KW-0067">ATP-binding</keyword>
<evidence type="ECO:0000256" key="2">
    <source>
        <dbReference type="ARBA" id="ARBA00005417"/>
    </source>
</evidence>
<evidence type="ECO:0000256" key="4">
    <source>
        <dbReference type="ARBA" id="ARBA00022741"/>
    </source>
</evidence>
<dbReference type="PANTHER" id="PTHR43394">
    <property type="entry name" value="ATP-DEPENDENT PERMEASE MDL1, MITOCHONDRIAL"/>
    <property type="match status" value="1"/>
</dbReference>
<dbReference type="InterPro" id="IPR005074">
    <property type="entry name" value="Peptidase_C39"/>
</dbReference>
<keyword evidence="9 10" id="KW-0472">Membrane</keyword>
<dbReference type="EMBL" id="CP025057">
    <property type="protein sequence ID" value="AUB31839.1"/>
    <property type="molecule type" value="Genomic_DNA"/>
</dbReference>
<keyword evidence="8 10" id="KW-1133">Transmembrane helix</keyword>
<dbReference type="InterPro" id="IPR011527">
    <property type="entry name" value="ABC1_TM_dom"/>
</dbReference>
<evidence type="ECO:0000256" key="3">
    <source>
        <dbReference type="ARBA" id="ARBA00022692"/>
    </source>
</evidence>
<dbReference type="InterPro" id="IPR036640">
    <property type="entry name" value="ABC1_TM_sf"/>
</dbReference>
<evidence type="ECO:0000256" key="8">
    <source>
        <dbReference type="ARBA" id="ARBA00022989"/>
    </source>
</evidence>
<evidence type="ECO:0000256" key="5">
    <source>
        <dbReference type="ARBA" id="ARBA00022801"/>
    </source>
</evidence>
<comment type="similarity">
    <text evidence="2">Belongs to the ABC transporter superfamily.</text>
</comment>
<dbReference type="PROSITE" id="PS50929">
    <property type="entry name" value="ABC_TM1F"/>
    <property type="match status" value="1"/>
</dbReference>
<dbReference type="GO" id="GO:0015421">
    <property type="term" value="F:ABC-type oligopeptide transporter activity"/>
    <property type="evidence" value="ECO:0007669"/>
    <property type="project" value="TreeGrafter"/>
</dbReference>
<feature type="transmembrane region" description="Helical" evidence="10">
    <location>
        <begin position="202"/>
        <end position="222"/>
    </location>
</feature>
<keyword evidence="3 10" id="KW-0812">Transmembrane</keyword>
<feature type="domain" description="Peptidase C39" evidence="13">
    <location>
        <begin position="11"/>
        <end position="138"/>
    </location>
</feature>
<feature type="domain" description="ABC transporter" evidence="11">
    <location>
        <begin position="476"/>
        <end position="677"/>
    </location>
</feature>
<sequence>MINLNYKFLKQKGENDCGIAISSMLINYYHNKDFGIEEIKFENSLNDEMLSLYDIENLLTKYKIEFVSYTCNFNELLEIDITNPIVLNVLNDNDLDHFIIVYKKRKNEFLIADPNLNDLKWVSCDEIKKIYQGYLSTTKVFDKVNFKNKSLLNWFTFLKKFKLEISLLFIVSILLNVLILISNNFIKIYMDNINLKNNKTMQLIFLTFALIFVVQTITSYFINKIIFTIKNKVTKDIFCFYKTKLVDLNIEKFNSFSKEEWIKKLSYINSMSDFISQCTISLPLGLTLFLMSSLFLLLISPFILTLVLVQNLISVCLSIVCFYFMKELKLRKERKIIEFFLGYRQLLDGFEEIKYKNIELEIKTENYKNYLSTIKETKNIFNLDSKTQVLFSLTNKLFFYLIFYISIIYINQEKYSLPDLLFYTAVSSYINIFFSNIESFILNIQETLIADKSLNFIFNSKDNNIEYKKINKIENITAKNLYKYKSDSCLLKDFNFEFDKNTFIHGKSGSGKTTLLKLLSGHYEKYEGELIVNHNINFNNLDKNSFLSKTIYLGQYDYLFNGTVWQNIQQFKNKVDFQILQDFHLIEILERNNIDLTKRIYDNGYNLSKGQRQIINFIALFFTNKDLYLIDEPLSNVDKHTAYFLFKTFMEYKKSSLIIMCDHDLAYSNFFEKRVEVI</sequence>
<dbReference type="AlphaFoldDB" id="A0A2K8SEG8"/>
<dbReference type="PANTHER" id="PTHR43394:SF1">
    <property type="entry name" value="ATP-BINDING CASSETTE SUB-FAMILY B MEMBER 10, MITOCHONDRIAL"/>
    <property type="match status" value="1"/>
</dbReference>
<gene>
    <name evidence="14" type="ORF">SFLOR_v1c07910</name>
</gene>
<evidence type="ECO:0000256" key="1">
    <source>
        <dbReference type="ARBA" id="ARBA00004651"/>
    </source>
</evidence>
<dbReference type="Gene3D" id="3.90.70.10">
    <property type="entry name" value="Cysteine proteinases"/>
    <property type="match status" value="1"/>
</dbReference>
<dbReference type="GO" id="GO:0016887">
    <property type="term" value="F:ATP hydrolysis activity"/>
    <property type="evidence" value="ECO:0007669"/>
    <property type="project" value="InterPro"/>
</dbReference>
<keyword evidence="4" id="KW-0547">Nucleotide-binding</keyword>
<comment type="subcellular location">
    <subcellularLocation>
        <location evidence="1">Cell membrane</location>
        <topology evidence="1">Multi-pass membrane protein</topology>
    </subcellularLocation>
</comment>
<reference evidence="14 15" key="1">
    <citation type="submission" date="2017-12" db="EMBL/GenBank/DDBJ databases">
        <title>Complete genome sequence of Spiroplasma floricola 23-6 (ATCC 29989).</title>
        <authorList>
            <person name="Tsai Y.-M."/>
            <person name="Wu P.-S."/>
            <person name="Lo W.-S."/>
            <person name="Kuo C.-H."/>
        </authorList>
    </citation>
    <scope>NUCLEOTIDE SEQUENCE [LARGE SCALE GENOMIC DNA]</scope>
    <source>
        <strain evidence="14 15">23-6</strain>
    </source>
</reference>
<dbReference type="GO" id="GO:0006508">
    <property type="term" value="P:proteolysis"/>
    <property type="evidence" value="ECO:0007669"/>
    <property type="project" value="InterPro"/>
</dbReference>
<dbReference type="PROSITE" id="PS50990">
    <property type="entry name" value="PEPTIDASE_C39"/>
    <property type="match status" value="1"/>
</dbReference>
<dbReference type="GO" id="GO:0005524">
    <property type="term" value="F:ATP binding"/>
    <property type="evidence" value="ECO:0007669"/>
    <property type="project" value="UniProtKB-KW"/>
</dbReference>
<dbReference type="InterPro" id="IPR003593">
    <property type="entry name" value="AAA+_ATPase"/>
</dbReference>
<evidence type="ECO:0000313" key="15">
    <source>
        <dbReference type="Proteomes" id="UP000231823"/>
    </source>
</evidence>
<feature type="domain" description="ABC transmembrane type-1" evidence="12">
    <location>
        <begin position="167"/>
        <end position="446"/>
    </location>
</feature>
<proteinExistence type="inferred from homology"/>
<dbReference type="Gene3D" id="3.40.50.300">
    <property type="entry name" value="P-loop containing nucleotide triphosphate hydrolases"/>
    <property type="match status" value="1"/>
</dbReference>
<dbReference type="Pfam" id="PF00005">
    <property type="entry name" value="ABC_tran"/>
    <property type="match status" value="1"/>
</dbReference>
<feature type="transmembrane region" description="Helical" evidence="10">
    <location>
        <begin position="167"/>
        <end position="190"/>
    </location>
</feature>
<dbReference type="InterPro" id="IPR003439">
    <property type="entry name" value="ABC_transporter-like_ATP-bd"/>
</dbReference>
<dbReference type="InterPro" id="IPR027417">
    <property type="entry name" value="P-loop_NTPase"/>
</dbReference>
<feature type="transmembrane region" description="Helical" evidence="10">
    <location>
        <begin position="389"/>
        <end position="410"/>
    </location>
</feature>
<protein>
    <submittedName>
        <fullName evidence="14">Bacteriocin ABC transporter</fullName>
    </submittedName>
</protein>
<dbReference type="Pfam" id="PF00664">
    <property type="entry name" value="ABC_membrane"/>
    <property type="match status" value="1"/>
</dbReference>
<accession>A0A2K8SEG8</accession>
<name>A0A2K8SEG8_9MOLU</name>
<keyword evidence="15" id="KW-1185">Reference proteome</keyword>
<evidence type="ECO:0000259" key="11">
    <source>
        <dbReference type="PROSITE" id="PS50893"/>
    </source>
</evidence>
<dbReference type="SUPFAM" id="SSF90123">
    <property type="entry name" value="ABC transporter transmembrane region"/>
    <property type="match status" value="1"/>
</dbReference>
<dbReference type="Pfam" id="PF03412">
    <property type="entry name" value="Peptidase_C39"/>
    <property type="match status" value="1"/>
</dbReference>
<feature type="transmembrane region" description="Helical" evidence="10">
    <location>
        <begin position="274"/>
        <end position="296"/>
    </location>
</feature>
<dbReference type="Proteomes" id="UP000231823">
    <property type="component" value="Chromosome"/>
</dbReference>
<keyword evidence="5" id="KW-0378">Hydrolase</keyword>
<feature type="transmembrane region" description="Helical" evidence="10">
    <location>
        <begin position="302"/>
        <end position="325"/>
    </location>
</feature>
<dbReference type="SUPFAM" id="SSF52540">
    <property type="entry name" value="P-loop containing nucleoside triphosphate hydrolases"/>
    <property type="match status" value="1"/>
</dbReference>
<evidence type="ECO:0000259" key="12">
    <source>
        <dbReference type="PROSITE" id="PS50929"/>
    </source>
</evidence>
<dbReference type="KEGG" id="sfz:SFLOR_v1c07910"/>
<dbReference type="Gene3D" id="1.20.1560.10">
    <property type="entry name" value="ABC transporter type 1, transmembrane domain"/>
    <property type="match status" value="1"/>
</dbReference>
<dbReference type="SMART" id="SM00382">
    <property type="entry name" value="AAA"/>
    <property type="match status" value="1"/>
</dbReference>
<evidence type="ECO:0000313" key="14">
    <source>
        <dbReference type="EMBL" id="AUB31839.1"/>
    </source>
</evidence>
<evidence type="ECO:0000256" key="10">
    <source>
        <dbReference type="SAM" id="Phobius"/>
    </source>
</evidence>
<feature type="transmembrane region" description="Helical" evidence="10">
    <location>
        <begin position="422"/>
        <end position="444"/>
    </location>
</feature>
<dbReference type="InterPro" id="IPR039421">
    <property type="entry name" value="Type_1_exporter"/>
</dbReference>